<feature type="domain" description="Translation elongation factor EFTs/EF1B dimerisation" evidence="6">
    <location>
        <begin position="58"/>
        <end position="107"/>
    </location>
</feature>
<dbReference type="FunFam" id="1.10.8.10:FF:000001">
    <property type="entry name" value="Elongation factor Ts"/>
    <property type="match status" value="1"/>
</dbReference>
<dbReference type="PROSITE" id="PS01127">
    <property type="entry name" value="EF_TS_2"/>
    <property type="match status" value="1"/>
</dbReference>
<evidence type="ECO:0000256" key="1">
    <source>
        <dbReference type="ARBA" id="ARBA00005532"/>
    </source>
</evidence>
<comment type="function">
    <text evidence="5">Associates with the EF-Tu.GDP complex and induces the exchange of GDP to GTP. It remains bound to the aminoacyl-tRNA.EF-Tu.GTP complex up to the GTP hydrolysis stage on the ribosome.</text>
</comment>
<dbReference type="InterPro" id="IPR018101">
    <property type="entry name" value="Transl_elong_Ts_CS"/>
</dbReference>
<reference evidence="7 8" key="1">
    <citation type="journal article" date="2016" name="Nat. Commun.">
        <title>Thousands of microbial genomes shed light on interconnected biogeochemical processes in an aquifer system.</title>
        <authorList>
            <person name="Anantharaman K."/>
            <person name="Brown C.T."/>
            <person name="Hug L.A."/>
            <person name="Sharon I."/>
            <person name="Castelle C.J."/>
            <person name="Probst A.J."/>
            <person name="Thomas B.C."/>
            <person name="Singh A."/>
            <person name="Wilkins M.J."/>
            <person name="Karaoz U."/>
            <person name="Brodie E.L."/>
            <person name="Williams K.H."/>
            <person name="Hubbard S.S."/>
            <person name="Banfield J.F."/>
        </authorList>
    </citation>
    <scope>NUCLEOTIDE SEQUENCE [LARGE SCALE GENOMIC DNA]</scope>
</reference>
<dbReference type="InterPro" id="IPR001816">
    <property type="entry name" value="Transl_elong_EFTs/EF1B"/>
</dbReference>
<dbReference type="Pfam" id="PF00889">
    <property type="entry name" value="EF_TS"/>
    <property type="match status" value="1"/>
</dbReference>
<dbReference type="GO" id="GO:0003746">
    <property type="term" value="F:translation elongation factor activity"/>
    <property type="evidence" value="ECO:0007669"/>
    <property type="project" value="UniProtKB-UniRule"/>
</dbReference>
<keyword evidence="5" id="KW-0963">Cytoplasm</keyword>
<dbReference type="SUPFAM" id="SSF54713">
    <property type="entry name" value="Elongation factor Ts (EF-Ts), dimerisation domain"/>
    <property type="match status" value="1"/>
</dbReference>
<dbReference type="InterPro" id="IPR009060">
    <property type="entry name" value="UBA-like_sf"/>
</dbReference>
<dbReference type="Proteomes" id="UP000177797">
    <property type="component" value="Unassembled WGS sequence"/>
</dbReference>
<keyword evidence="4 5" id="KW-0648">Protein biosynthesis</keyword>
<comment type="caution">
    <text evidence="7">The sequence shown here is derived from an EMBL/GenBank/DDBJ whole genome shotgun (WGS) entry which is preliminary data.</text>
</comment>
<comment type="similarity">
    <text evidence="1 5">Belongs to the EF-Ts family.</text>
</comment>
<evidence type="ECO:0000313" key="7">
    <source>
        <dbReference type="EMBL" id="OHA34402.1"/>
    </source>
</evidence>
<sequence length="149" mass="16023">MEITTNQIKALRAQTGVSVMQCRKALTEAGGDAEKALLLLKKRGAEAAAKKSGRTLGAGAVASYIHPGATVGALVLLSSETDFVSRNPEFQVLARDIAMHVAAMNPEKDALLDQPFIKTPDETIRALLERAVQKFGERIEVADFTRFAV</sequence>
<dbReference type="InterPro" id="IPR014039">
    <property type="entry name" value="Transl_elong_EFTs/EF1B_dimer"/>
</dbReference>
<evidence type="ECO:0000256" key="4">
    <source>
        <dbReference type="ARBA" id="ARBA00022917"/>
    </source>
</evidence>
<evidence type="ECO:0000256" key="3">
    <source>
        <dbReference type="ARBA" id="ARBA00022768"/>
    </source>
</evidence>
<dbReference type="Gene3D" id="3.30.479.20">
    <property type="entry name" value="Elongation factor Ts, dimerisation domain"/>
    <property type="match status" value="1"/>
</dbReference>
<feature type="region of interest" description="Involved in Mg(2+) ion dislocation from EF-Tu" evidence="5">
    <location>
        <begin position="81"/>
        <end position="84"/>
    </location>
</feature>
<dbReference type="InterPro" id="IPR036402">
    <property type="entry name" value="EF-Ts_dimer_sf"/>
</dbReference>
<comment type="subcellular location">
    <subcellularLocation>
        <location evidence="5">Cytoplasm</location>
    </subcellularLocation>
</comment>
<evidence type="ECO:0000313" key="8">
    <source>
        <dbReference type="Proteomes" id="UP000177797"/>
    </source>
</evidence>
<protein>
    <recommendedName>
        <fullName evidence="2 5">Elongation factor Ts</fullName>
        <shortName evidence="5">EF-Ts</shortName>
    </recommendedName>
</protein>
<dbReference type="PANTHER" id="PTHR11741">
    <property type="entry name" value="ELONGATION FACTOR TS"/>
    <property type="match status" value="1"/>
</dbReference>
<dbReference type="Gene3D" id="1.10.8.10">
    <property type="entry name" value="DNA helicase RuvA subunit, C-terminal domain"/>
    <property type="match status" value="1"/>
</dbReference>
<dbReference type="PANTHER" id="PTHR11741:SF0">
    <property type="entry name" value="ELONGATION FACTOR TS, MITOCHONDRIAL"/>
    <property type="match status" value="1"/>
</dbReference>
<accession>A0A1G2NGD1</accession>
<dbReference type="EMBL" id="MHSA01000012">
    <property type="protein sequence ID" value="OHA34402.1"/>
    <property type="molecule type" value="Genomic_DNA"/>
</dbReference>
<evidence type="ECO:0000256" key="5">
    <source>
        <dbReference type="HAMAP-Rule" id="MF_00050"/>
    </source>
</evidence>
<dbReference type="SUPFAM" id="SSF46934">
    <property type="entry name" value="UBA-like"/>
    <property type="match status" value="1"/>
</dbReference>
<keyword evidence="3 5" id="KW-0251">Elongation factor</keyword>
<proteinExistence type="inferred from homology"/>
<name>A0A1G2NGD1_9BACT</name>
<gene>
    <name evidence="5" type="primary">tsf</name>
    <name evidence="7" type="ORF">A2938_00945</name>
</gene>
<dbReference type="AlphaFoldDB" id="A0A1G2NGD1"/>
<dbReference type="GO" id="GO:0005737">
    <property type="term" value="C:cytoplasm"/>
    <property type="evidence" value="ECO:0007669"/>
    <property type="project" value="UniProtKB-SubCell"/>
</dbReference>
<organism evidence="7 8">
    <name type="scientific">Candidatus Taylorbacteria bacterium RIFCSPLOWO2_01_FULL_48_100</name>
    <dbReference type="NCBI Taxonomy" id="1802322"/>
    <lineage>
        <taxon>Bacteria</taxon>
        <taxon>Candidatus Tayloriibacteriota</taxon>
    </lineage>
</organism>
<evidence type="ECO:0000256" key="2">
    <source>
        <dbReference type="ARBA" id="ARBA00016956"/>
    </source>
</evidence>
<evidence type="ECO:0000259" key="6">
    <source>
        <dbReference type="Pfam" id="PF00889"/>
    </source>
</evidence>
<dbReference type="HAMAP" id="MF_00050">
    <property type="entry name" value="EF_Ts"/>
    <property type="match status" value="1"/>
</dbReference>